<organism evidence="5 6">
    <name type="scientific">Portunus trituberculatus</name>
    <name type="common">Swimming crab</name>
    <name type="synonym">Neptunus trituberculatus</name>
    <dbReference type="NCBI Taxonomy" id="210409"/>
    <lineage>
        <taxon>Eukaryota</taxon>
        <taxon>Metazoa</taxon>
        <taxon>Ecdysozoa</taxon>
        <taxon>Arthropoda</taxon>
        <taxon>Crustacea</taxon>
        <taxon>Multicrustacea</taxon>
        <taxon>Malacostraca</taxon>
        <taxon>Eumalacostraca</taxon>
        <taxon>Eucarida</taxon>
        <taxon>Decapoda</taxon>
        <taxon>Pleocyemata</taxon>
        <taxon>Brachyura</taxon>
        <taxon>Eubrachyura</taxon>
        <taxon>Portunoidea</taxon>
        <taxon>Portunidae</taxon>
        <taxon>Portuninae</taxon>
        <taxon>Portunus</taxon>
    </lineage>
</organism>
<gene>
    <name evidence="5" type="ORF">E2C01_046232</name>
</gene>
<feature type="domain" description="FLYWCH-type" evidence="4">
    <location>
        <begin position="76"/>
        <end position="137"/>
    </location>
</feature>
<dbReference type="AlphaFoldDB" id="A0A5B7G727"/>
<dbReference type="PANTHER" id="PTHR20956:SF12">
    <property type="entry name" value="FLYWCH-TYPE DOMAIN-CONTAINING PROTEIN"/>
    <property type="match status" value="1"/>
</dbReference>
<dbReference type="Gene3D" id="2.20.25.240">
    <property type="match status" value="1"/>
</dbReference>
<dbReference type="Pfam" id="PF04500">
    <property type="entry name" value="FLYWCH"/>
    <property type="match status" value="1"/>
</dbReference>
<comment type="caution">
    <text evidence="5">The sequence shown here is derived from an EMBL/GenBank/DDBJ whole genome shotgun (WGS) entry which is preliminary data.</text>
</comment>
<reference evidence="5 6" key="1">
    <citation type="submission" date="2019-05" db="EMBL/GenBank/DDBJ databases">
        <title>Another draft genome of Portunus trituberculatus and its Hox gene families provides insights of decapod evolution.</title>
        <authorList>
            <person name="Jeong J.-H."/>
            <person name="Song I."/>
            <person name="Kim S."/>
            <person name="Choi T."/>
            <person name="Kim D."/>
            <person name="Ryu S."/>
            <person name="Kim W."/>
        </authorList>
    </citation>
    <scope>NUCLEOTIDE SEQUENCE [LARGE SCALE GENOMIC DNA]</scope>
    <source>
        <tissue evidence="5">Muscle</tissue>
    </source>
</reference>
<proteinExistence type="predicted"/>
<evidence type="ECO:0000259" key="4">
    <source>
        <dbReference type="Pfam" id="PF04500"/>
    </source>
</evidence>
<protein>
    <recommendedName>
        <fullName evidence="4">FLYWCH-type domain-containing protein</fullName>
    </recommendedName>
</protein>
<evidence type="ECO:0000256" key="1">
    <source>
        <dbReference type="ARBA" id="ARBA00022723"/>
    </source>
</evidence>
<keyword evidence="6" id="KW-1185">Reference proteome</keyword>
<dbReference type="EMBL" id="VSRR010010821">
    <property type="protein sequence ID" value="MPC52364.1"/>
    <property type="molecule type" value="Genomic_DNA"/>
</dbReference>
<keyword evidence="3" id="KW-0862">Zinc</keyword>
<dbReference type="GO" id="GO:0008270">
    <property type="term" value="F:zinc ion binding"/>
    <property type="evidence" value="ECO:0007669"/>
    <property type="project" value="UniProtKB-KW"/>
</dbReference>
<dbReference type="PANTHER" id="PTHR20956">
    <property type="entry name" value="HEH2P"/>
    <property type="match status" value="1"/>
</dbReference>
<evidence type="ECO:0000313" key="6">
    <source>
        <dbReference type="Proteomes" id="UP000324222"/>
    </source>
</evidence>
<sequence>MPESTPLEAVPLDDISTRPVDNEDVLEVGSIPDISTRPALPEEYEESILLDDTIHEIPGIGDELKASYKIIEGAARRGNKLLVDSFGYTYNQKTTGNKNPTGKVTWCCSVRNKMLTCPATVLQNGSIFTGGSHHHVHQPQQGAAF</sequence>
<dbReference type="InterPro" id="IPR007588">
    <property type="entry name" value="Znf_FLYWCH"/>
</dbReference>
<evidence type="ECO:0000256" key="2">
    <source>
        <dbReference type="ARBA" id="ARBA00022771"/>
    </source>
</evidence>
<dbReference type="Proteomes" id="UP000324222">
    <property type="component" value="Unassembled WGS sequence"/>
</dbReference>
<accession>A0A5B7G727</accession>
<evidence type="ECO:0000256" key="3">
    <source>
        <dbReference type="ARBA" id="ARBA00022833"/>
    </source>
</evidence>
<evidence type="ECO:0000313" key="5">
    <source>
        <dbReference type="EMBL" id="MPC52364.1"/>
    </source>
</evidence>
<keyword evidence="1" id="KW-0479">Metal-binding</keyword>
<keyword evidence="2" id="KW-0863">Zinc-finger</keyword>
<name>A0A5B7G727_PORTR</name>